<dbReference type="PANTHER" id="PTHR44329:SF214">
    <property type="entry name" value="PROTEIN KINASE DOMAIN-CONTAINING PROTEIN"/>
    <property type="match status" value="1"/>
</dbReference>
<comment type="caution">
    <text evidence="3">The sequence shown here is derived from an EMBL/GenBank/DDBJ whole genome shotgun (WGS) entry which is preliminary data.</text>
</comment>
<dbReference type="InterPro" id="IPR000719">
    <property type="entry name" value="Prot_kinase_dom"/>
</dbReference>
<feature type="compositionally biased region" description="Low complexity" evidence="1">
    <location>
        <begin position="1406"/>
        <end position="1447"/>
    </location>
</feature>
<dbReference type="Gene3D" id="1.10.510.10">
    <property type="entry name" value="Transferase(Phosphotransferase) domain 1"/>
    <property type="match status" value="1"/>
</dbReference>
<feature type="region of interest" description="Disordered" evidence="1">
    <location>
        <begin position="843"/>
        <end position="912"/>
    </location>
</feature>
<dbReference type="InterPro" id="IPR011009">
    <property type="entry name" value="Kinase-like_dom_sf"/>
</dbReference>
<feature type="region of interest" description="Disordered" evidence="1">
    <location>
        <begin position="924"/>
        <end position="955"/>
    </location>
</feature>
<protein>
    <recommendedName>
        <fullName evidence="2">Protein kinase domain-containing protein</fullName>
    </recommendedName>
</protein>
<reference evidence="3" key="1">
    <citation type="journal article" date="2020" name="bioRxiv">
        <title>Comparative genomics of Chlamydomonas.</title>
        <authorList>
            <person name="Craig R.J."/>
            <person name="Hasan A.R."/>
            <person name="Ness R.W."/>
            <person name="Keightley P.D."/>
        </authorList>
    </citation>
    <scope>NUCLEOTIDE SEQUENCE</scope>
    <source>
        <strain evidence="3">CCAP 11/173</strain>
    </source>
</reference>
<dbReference type="PROSITE" id="PS50011">
    <property type="entry name" value="PROTEIN_KINASE_DOM"/>
    <property type="match status" value="1"/>
</dbReference>
<dbReference type="EMBL" id="JAEHOD010000043">
    <property type="protein sequence ID" value="KAG2438351.1"/>
    <property type="molecule type" value="Genomic_DNA"/>
</dbReference>
<feature type="region of interest" description="Disordered" evidence="1">
    <location>
        <begin position="597"/>
        <end position="651"/>
    </location>
</feature>
<gene>
    <name evidence="3" type="ORF">HYH02_010807</name>
</gene>
<dbReference type="InterPro" id="IPR051681">
    <property type="entry name" value="Ser/Thr_Kinases-Pseudokinases"/>
</dbReference>
<dbReference type="GO" id="GO:0004674">
    <property type="term" value="F:protein serine/threonine kinase activity"/>
    <property type="evidence" value="ECO:0007669"/>
    <property type="project" value="TreeGrafter"/>
</dbReference>
<evidence type="ECO:0000256" key="1">
    <source>
        <dbReference type="SAM" id="MobiDB-lite"/>
    </source>
</evidence>
<dbReference type="Gene3D" id="3.30.200.20">
    <property type="entry name" value="Phosphorylase Kinase, domain 1"/>
    <property type="match status" value="1"/>
</dbReference>
<proteinExistence type="predicted"/>
<dbReference type="OrthoDB" id="540525at2759"/>
<feature type="region of interest" description="Disordered" evidence="1">
    <location>
        <begin position="1406"/>
        <end position="1449"/>
    </location>
</feature>
<evidence type="ECO:0000313" key="4">
    <source>
        <dbReference type="Proteomes" id="UP000613740"/>
    </source>
</evidence>
<sequence>MRAAACLTATVSTEDQLQALLQYDAGSWSRATAASTIGLTPVSPAQLPALSPAHLHVTLAANISLDAPRWAAAPPQLVRPLTTLSGDCRTRVAAGGHVTALDLSGGRNIIAARRGGKLRLLCLELANLATNTAILPRGLLTGGVWAMDVDLASGSLLLVDNCTLVMSKDEFMWQSYYMAQMLASTVVGSGVLKVLNLEGTMSSTELRWIRASSPRTQWRETVLTSTPTVFPNTQPNSVVLKYLGLTLYLTNLVLVSNCTELLTAVRGASEAQPALVLRASISLAACWPAGGVAVPPVPNLYLMGLPDQPIHLDLAGREDAFQLSSVTMVSVRYLTLRGLPAHLDDLTAALAASGSASSSSSSTTASDSHSAGAAIQTVTAAGGTSGTAPAADGKVTYSPLDATGDGGMQFPALATAFLWSFHFPRLVTQLQLEHVYLVLPEAELQQYGAMLNGSSFLPYFSQLRPFFQSNRISAEDNSTAASNGTANSSATATGARAVTVATTSSTGSAEPPELWFPNLLLPGMRVYNATMVSEAGAYPGWNESMYAAPAAGGDSSGGGGAGWPAGRIAVVAAVLGASALLAAGGALLYARTRKSGAARGADGSKGAGRNRGKPRRRSHDIETGGGASSAERCSIRRGSAADSSSPSTSGAVVAAANNGRRGGGAGAAAAAGNAELRVASGGAGRGGGGGGGGGAGGAAGGDGFERHPLYDSFDDPAFELDFLKGAKKLSPDDVADVLERINREAVEFNITMTEICGSGSFGVVYGGLWNGIKVAIKTMVFGEAAGGGGQLAGQAARQQCIKEAAFCCTMHHANVVATHHFYLKSANRASMFDDLLQVAEKRLGSSSDEEEEVAAAYRPMRMRKATEQEEQDSMPPPRCTPLQPRTSSSGLGVDSIEQSEAAGKAAPQQPEERVQKLVQVRAGLQLAQPQPARNSMWPRRTQPKQPKPIKPRPKPNVTDWRLYLIQEYCDGGTLRQAVDDGKLFRHGGSERGPQTPSAGNSAALPHIPTAEAMRFAGAPVRTRGATGTATAGAAVTAAAVLGSTPSSPVVAAPSLLDVVQSRAKGRISPVAAGGVDTVVGPGDGACDEEAGVADKPTDHLYSNLQPAATGAALMLVCEADGDVANGAACVAGKGDGTSTMVVAAEGQPEGRADVAAAARPAAGSVGCALLAPVSHGDVRRLQTLRPRLQHSPTCESASVSTYTNASGSNFATLMDTGALNTTDSNLACSAAVAIMMGASAMATATAIEAGTLQQQAATIAPFPGCGPNVDACLVSAELGAAQSRLPTPASADAGMASSSIFEAFVTAHNASRVESSPPQTARLPAVSASDEAPHTLDSGHNAVGSSAVNHQHHITLSDMPPSAFRCSSQQGSTERNGSTQAVTANNMLLPGSAALRARAARTAATTSAAAAGNAGRSSAQGKQQQDLEQQGDRQQQQQQQQQLQQQQYVRQDRPLPADLALVVQTALGVASGVAYLHSRNIIHGDLSANNVLLMRTPSPALPVVAKVSDFGLSLRLSDGQDQVKNVRHGTPYYQSPEVAEQGTCSLAADVYSVGVLLWELYHGPPPWRARRANNRNNKGGGLAAQQARLLDPAGDLAQAREAAEAGGWDDPHYRLRACDVLAVAPHCPSAYARLVRRCLCADPRDRPTARSVVKALLRMERGIAAAQAVSGAMASASSLVTGPPMGALMALSRPRAAPSSILCAPGGVGAGIVRSGLNTAGASRSPSNAGGGGSGPGGIGHSACTNALSGDGADGAGGAGGGGVVSRLDAAMLLEDFDAAAAAVAAAVAAVTARPAAAGAAACAGAAARALAEYDDDALIAVGLEPAVVREARQPKPVNLSRRGSTLPQAGGGLTRAFSTESSDMCDPMDPDAGALAAAAAAAAAVCGTEADLHVVTRQPSQHRAAVAAAVAVARAVASVTSTLSNNIAAPGPICASATLSNTLFGRSATGLSHFDAAAAGAGAGAAAAAGAAGSHVVPAALRRGATGRLQEQQPAATRSVLLGVNSGASSITASGFAARGSTEPTVLAVPGAAQAETEAPHAAGSGPGVAAVENRPAAVAAGSNANLCMMPRGGRQASTGFDIMDL</sequence>
<feature type="region of interest" description="Disordered" evidence="1">
    <location>
        <begin position="1357"/>
        <end position="1378"/>
    </location>
</feature>
<dbReference type="GO" id="GO:0005524">
    <property type="term" value="F:ATP binding"/>
    <property type="evidence" value="ECO:0007669"/>
    <property type="project" value="InterPro"/>
</dbReference>
<feature type="region of interest" description="Disordered" evidence="1">
    <location>
        <begin position="1311"/>
        <end position="1344"/>
    </location>
</feature>
<feature type="domain" description="Protein kinase" evidence="2">
    <location>
        <begin position="1330"/>
        <end position="1659"/>
    </location>
</feature>
<accession>A0A835THF1</accession>
<evidence type="ECO:0000313" key="3">
    <source>
        <dbReference type="EMBL" id="KAG2438351.1"/>
    </source>
</evidence>
<name>A0A835THF1_9CHLO</name>
<organism evidence="3 4">
    <name type="scientific">Chlamydomonas schloesseri</name>
    <dbReference type="NCBI Taxonomy" id="2026947"/>
    <lineage>
        <taxon>Eukaryota</taxon>
        <taxon>Viridiplantae</taxon>
        <taxon>Chlorophyta</taxon>
        <taxon>core chlorophytes</taxon>
        <taxon>Chlorophyceae</taxon>
        <taxon>CS clade</taxon>
        <taxon>Chlamydomonadales</taxon>
        <taxon>Chlamydomonadaceae</taxon>
        <taxon>Chlamydomonas</taxon>
    </lineage>
</organism>
<dbReference type="Pfam" id="PF00069">
    <property type="entry name" value="Pkinase"/>
    <property type="match status" value="1"/>
</dbReference>
<dbReference type="Proteomes" id="UP000613740">
    <property type="component" value="Unassembled WGS sequence"/>
</dbReference>
<feature type="compositionally biased region" description="Low complexity" evidence="1">
    <location>
        <begin position="638"/>
        <end position="651"/>
    </location>
</feature>
<dbReference type="PANTHER" id="PTHR44329">
    <property type="entry name" value="SERINE/THREONINE-PROTEIN KINASE TNNI3K-RELATED"/>
    <property type="match status" value="1"/>
</dbReference>
<dbReference type="InterPro" id="IPR008266">
    <property type="entry name" value="Tyr_kinase_AS"/>
</dbReference>
<keyword evidence="4" id="KW-1185">Reference proteome</keyword>
<dbReference type="PROSITE" id="PS00109">
    <property type="entry name" value="PROTEIN_KINASE_TYR"/>
    <property type="match status" value="1"/>
</dbReference>
<dbReference type="SUPFAM" id="SSF56112">
    <property type="entry name" value="Protein kinase-like (PK-like)"/>
    <property type="match status" value="1"/>
</dbReference>
<feature type="compositionally biased region" description="Polar residues" evidence="1">
    <location>
        <begin position="1365"/>
        <end position="1378"/>
    </location>
</feature>
<feature type="compositionally biased region" description="Basic residues" evidence="1">
    <location>
        <begin position="608"/>
        <end position="618"/>
    </location>
</feature>
<evidence type="ECO:0000259" key="2">
    <source>
        <dbReference type="PROSITE" id="PS50011"/>
    </source>
</evidence>